<keyword evidence="4 10" id="KW-0067">ATP-binding</keyword>
<dbReference type="PROSITE" id="PS50929">
    <property type="entry name" value="ABC_TM1F"/>
    <property type="match status" value="1"/>
</dbReference>
<dbReference type="InterPro" id="IPR003439">
    <property type="entry name" value="ABC_transporter-like_ATP-bd"/>
</dbReference>
<dbReference type="PANTHER" id="PTHR24221">
    <property type="entry name" value="ATP-BINDING CASSETTE SUB-FAMILY B"/>
    <property type="match status" value="1"/>
</dbReference>
<dbReference type="InterPro" id="IPR027417">
    <property type="entry name" value="P-loop_NTPase"/>
</dbReference>
<evidence type="ECO:0000259" key="9">
    <source>
        <dbReference type="PROSITE" id="PS50929"/>
    </source>
</evidence>
<name>A0ABW5HP42_9PSEU</name>
<feature type="domain" description="ABC transporter" evidence="8">
    <location>
        <begin position="336"/>
        <end position="559"/>
    </location>
</feature>
<keyword evidence="11" id="KW-1185">Reference proteome</keyword>
<comment type="subcellular location">
    <subcellularLocation>
        <location evidence="1">Cell membrane</location>
        <topology evidence="1">Multi-pass membrane protein</topology>
    </subcellularLocation>
</comment>
<reference evidence="11" key="1">
    <citation type="journal article" date="2019" name="Int. J. Syst. Evol. Microbiol.">
        <title>The Global Catalogue of Microorganisms (GCM) 10K type strain sequencing project: providing services to taxonomists for standard genome sequencing and annotation.</title>
        <authorList>
            <consortium name="The Broad Institute Genomics Platform"/>
            <consortium name="The Broad Institute Genome Sequencing Center for Infectious Disease"/>
            <person name="Wu L."/>
            <person name="Ma J."/>
        </authorList>
    </citation>
    <scope>NUCLEOTIDE SEQUENCE [LARGE SCALE GENOMIC DNA]</scope>
    <source>
        <strain evidence="11">CGMCC 4.7641</strain>
    </source>
</reference>
<dbReference type="InterPro" id="IPR011527">
    <property type="entry name" value="ABC1_TM_dom"/>
</dbReference>
<gene>
    <name evidence="10" type="ORF">ACFSVL_44845</name>
</gene>
<organism evidence="10 11">
    <name type="scientific">Amycolatopsis silviterrae</name>
    <dbReference type="NCBI Taxonomy" id="1656914"/>
    <lineage>
        <taxon>Bacteria</taxon>
        <taxon>Bacillati</taxon>
        <taxon>Actinomycetota</taxon>
        <taxon>Actinomycetes</taxon>
        <taxon>Pseudonocardiales</taxon>
        <taxon>Pseudonocardiaceae</taxon>
        <taxon>Amycolatopsis</taxon>
    </lineage>
</organism>
<dbReference type="SMART" id="SM00382">
    <property type="entry name" value="AAA"/>
    <property type="match status" value="1"/>
</dbReference>
<evidence type="ECO:0000259" key="8">
    <source>
        <dbReference type="PROSITE" id="PS50893"/>
    </source>
</evidence>
<dbReference type="PANTHER" id="PTHR24221:SF654">
    <property type="entry name" value="ATP-BINDING CASSETTE SUB-FAMILY B MEMBER 6"/>
    <property type="match status" value="1"/>
</dbReference>
<dbReference type="InterPro" id="IPR036640">
    <property type="entry name" value="ABC1_TM_sf"/>
</dbReference>
<dbReference type="SUPFAM" id="SSF90123">
    <property type="entry name" value="ABC transporter transmembrane region"/>
    <property type="match status" value="1"/>
</dbReference>
<evidence type="ECO:0000256" key="1">
    <source>
        <dbReference type="ARBA" id="ARBA00004651"/>
    </source>
</evidence>
<dbReference type="RefSeq" id="WP_378314005.1">
    <property type="nucleotide sequence ID" value="NZ_JBHUKS010000040.1"/>
</dbReference>
<feature type="transmembrane region" description="Helical" evidence="7">
    <location>
        <begin position="68"/>
        <end position="86"/>
    </location>
</feature>
<dbReference type="InterPro" id="IPR017871">
    <property type="entry name" value="ABC_transporter-like_CS"/>
</dbReference>
<keyword evidence="5 7" id="KW-1133">Transmembrane helix</keyword>
<dbReference type="EMBL" id="JBHUKS010000040">
    <property type="protein sequence ID" value="MFD2474604.1"/>
    <property type="molecule type" value="Genomic_DNA"/>
</dbReference>
<evidence type="ECO:0000313" key="11">
    <source>
        <dbReference type="Proteomes" id="UP001597483"/>
    </source>
</evidence>
<feature type="transmembrane region" description="Helical" evidence="7">
    <location>
        <begin position="166"/>
        <end position="185"/>
    </location>
</feature>
<dbReference type="SUPFAM" id="SSF52540">
    <property type="entry name" value="P-loop containing nucleoside triphosphate hydrolases"/>
    <property type="match status" value="1"/>
</dbReference>
<evidence type="ECO:0000256" key="2">
    <source>
        <dbReference type="ARBA" id="ARBA00022692"/>
    </source>
</evidence>
<keyword evidence="3" id="KW-0547">Nucleotide-binding</keyword>
<feature type="domain" description="ABC transmembrane type-1" evidence="9">
    <location>
        <begin position="31"/>
        <end position="310"/>
    </location>
</feature>
<dbReference type="PROSITE" id="PS50893">
    <property type="entry name" value="ABC_TRANSPORTER_2"/>
    <property type="match status" value="1"/>
</dbReference>
<keyword evidence="6 7" id="KW-0472">Membrane</keyword>
<dbReference type="Proteomes" id="UP001597483">
    <property type="component" value="Unassembled WGS sequence"/>
</dbReference>
<dbReference type="InterPro" id="IPR039421">
    <property type="entry name" value="Type_1_exporter"/>
</dbReference>
<dbReference type="GO" id="GO:0005524">
    <property type="term" value="F:ATP binding"/>
    <property type="evidence" value="ECO:0007669"/>
    <property type="project" value="UniProtKB-KW"/>
</dbReference>
<evidence type="ECO:0000313" key="10">
    <source>
        <dbReference type="EMBL" id="MFD2474604.1"/>
    </source>
</evidence>
<dbReference type="Gene3D" id="3.40.50.300">
    <property type="entry name" value="P-loop containing nucleotide triphosphate hydrolases"/>
    <property type="match status" value="1"/>
</dbReference>
<dbReference type="PROSITE" id="PS00211">
    <property type="entry name" value="ABC_TRANSPORTER_1"/>
    <property type="match status" value="1"/>
</dbReference>
<feature type="transmembrane region" description="Helical" evidence="7">
    <location>
        <begin position="138"/>
        <end position="160"/>
    </location>
</feature>
<protein>
    <submittedName>
        <fullName evidence="10">ABC transporter ATP-binding protein</fullName>
    </submittedName>
</protein>
<dbReference type="Pfam" id="PF00005">
    <property type="entry name" value="ABC_tran"/>
    <property type="match status" value="1"/>
</dbReference>
<dbReference type="Pfam" id="PF00664">
    <property type="entry name" value="ABC_membrane"/>
    <property type="match status" value="1"/>
</dbReference>
<evidence type="ECO:0000256" key="4">
    <source>
        <dbReference type="ARBA" id="ARBA00022840"/>
    </source>
</evidence>
<dbReference type="Gene3D" id="1.20.1560.10">
    <property type="entry name" value="ABC transporter type 1, transmembrane domain"/>
    <property type="match status" value="1"/>
</dbReference>
<feature type="transmembrane region" description="Helical" evidence="7">
    <location>
        <begin position="279"/>
        <end position="300"/>
    </location>
</feature>
<dbReference type="InterPro" id="IPR003593">
    <property type="entry name" value="AAA+_ATPase"/>
</dbReference>
<proteinExistence type="predicted"/>
<sequence length="560" mass="57589">MTDTGGTTSPRAAVRLLGRCLRAEWKHVLPAIAGGAVFQLSSVVFPLCVENAIDQGINAGDQTATVRWALAVVGAAVTLVAGLALMQWQITVAAVSASNGLRADLLDQGLRTDRRGPARFGRGDLAIRGTRDVDFVQHWMAGFASMVTGLGGFAVILVLIGRLDGLLALVGLATVPLLVALNIVLPKRFAAANNRLAAAHGARADTVEELLSASAAVRGIGGSGPLLDRHAEHSGTVAEETMATARAAANWAATGPFVPGLATAVGLLAGGRAAIDGSLTIGGLVAFTTWMAMLGMWVGVLTDRFTQLGEALTAGRRIAEVLDVPVAEDRGTPLPARAALVASGAEARPGPGRTIGPFDFTVGPGEFVALAGPMGSGKSTLLRLLAGWADPDAGTVSYGGTDLRTAAREDVRRRLAFVPQRPGLISGTIRENLMLGRPHLTEEDLRSACVAAAIHDHLVTLPNGYDTETGEGGATLSGGQLQRLALAQAFLHGADVLLLDDVTSAVDAVTERRILAGLREWLAAGEGRAVVFAGHRGAVAEAADRVVALPAADAVGACRA</sequence>
<evidence type="ECO:0000256" key="5">
    <source>
        <dbReference type="ARBA" id="ARBA00022989"/>
    </source>
</evidence>
<evidence type="ECO:0000256" key="3">
    <source>
        <dbReference type="ARBA" id="ARBA00022741"/>
    </source>
</evidence>
<keyword evidence="2 7" id="KW-0812">Transmembrane</keyword>
<accession>A0ABW5HP42</accession>
<evidence type="ECO:0000256" key="7">
    <source>
        <dbReference type="SAM" id="Phobius"/>
    </source>
</evidence>
<comment type="caution">
    <text evidence="10">The sequence shown here is derived from an EMBL/GenBank/DDBJ whole genome shotgun (WGS) entry which is preliminary data.</text>
</comment>
<evidence type="ECO:0000256" key="6">
    <source>
        <dbReference type="ARBA" id="ARBA00023136"/>
    </source>
</evidence>